<comment type="caution">
    <text evidence="1">The sequence shown here is derived from an EMBL/GenBank/DDBJ whole genome shotgun (WGS) entry which is preliminary data.</text>
</comment>
<accession>A0A2I0KRN2</accession>
<proteinExistence type="predicted"/>
<evidence type="ECO:0000313" key="2">
    <source>
        <dbReference type="Proteomes" id="UP000233551"/>
    </source>
</evidence>
<feature type="non-terminal residue" evidence="1">
    <location>
        <position position="63"/>
    </location>
</feature>
<evidence type="ECO:0000313" key="1">
    <source>
        <dbReference type="EMBL" id="PKI71137.1"/>
    </source>
</evidence>
<dbReference type="Proteomes" id="UP000233551">
    <property type="component" value="Unassembled WGS sequence"/>
</dbReference>
<dbReference type="AlphaFoldDB" id="A0A2I0KRN2"/>
<name>A0A2I0KRN2_PUNGR</name>
<dbReference type="EMBL" id="PGOL01000396">
    <property type="protein sequence ID" value="PKI71137.1"/>
    <property type="molecule type" value="Genomic_DNA"/>
</dbReference>
<dbReference type="STRING" id="22663.A0A2I0KRN2"/>
<sequence length="63" mass="6798">MEAVLQTKGLLSLPKNPRARVLNPSQGLKQRALSLKPKILPGFSVSSNGFRKFNGFVSNSSGK</sequence>
<protein>
    <submittedName>
        <fullName evidence="1">Uncharacterized protein</fullName>
    </submittedName>
</protein>
<keyword evidence="2" id="KW-1185">Reference proteome</keyword>
<reference evidence="1 2" key="1">
    <citation type="submission" date="2017-11" db="EMBL/GenBank/DDBJ databases">
        <title>De-novo sequencing of pomegranate (Punica granatum L.) genome.</title>
        <authorList>
            <person name="Akparov Z."/>
            <person name="Amiraslanov A."/>
            <person name="Hajiyeva S."/>
            <person name="Abbasov M."/>
            <person name="Kaur K."/>
            <person name="Hamwieh A."/>
            <person name="Solovyev V."/>
            <person name="Salamov A."/>
            <person name="Braich B."/>
            <person name="Kosarev P."/>
            <person name="Mahmoud A."/>
            <person name="Hajiyev E."/>
            <person name="Babayeva S."/>
            <person name="Izzatullayeva V."/>
            <person name="Mammadov A."/>
            <person name="Mammadov A."/>
            <person name="Sharifova S."/>
            <person name="Ojaghi J."/>
            <person name="Eynullazada K."/>
            <person name="Bayramov B."/>
            <person name="Abdulazimova A."/>
            <person name="Shahmuradov I."/>
        </authorList>
    </citation>
    <scope>NUCLEOTIDE SEQUENCE [LARGE SCALE GENOMIC DNA]</scope>
    <source>
        <strain evidence="2">cv. AG2017</strain>
        <tissue evidence="1">Leaf</tissue>
    </source>
</reference>
<gene>
    <name evidence="1" type="ORF">CRG98_008435</name>
</gene>
<organism evidence="1 2">
    <name type="scientific">Punica granatum</name>
    <name type="common">Pomegranate</name>
    <dbReference type="NCBI Taxonomy" id="22663"/>
    <lineage>
        <taxon>Eukaryota</taxon>
        <taxon>Viridiplantae</taxon>
        <taxon>Streptophyta</taxon>
        <taxon>Embryophyta</taxon>
        <taxon>Tracheophyta</taxon>
        <taxon>Spermatophyta</taxon>
        <taxon>Magnoliopsida</taxon>
        <taxon>eudicotyledons</taxon>
        <taxon>Gunneridae</taxon>
        <taxon>Pentapetalae</taxon>
        <taxon>rosids</taxon>
        <taxon>malvids</taxon>
        <taxon>Myrtales</taxon>
        <taxon>Lythraceae</taxon>
        <taxon>Punica</taxon>
    </lineage>
</organism>